<dbReference type="EMBL" id="BAABCS010000003">
    <property type="protein sequence ID" value="GAA4040804.1"/>
    <property type="molecule type" value="Genomic_DNA"/>
</dbReference>
<organism evidence="1 2">
    <name type="scientific">Flavobacterium chungnamense</name>
    <dbReference type="NCBI Taxonomy" id="706182"/>
    <lineage>
        <taxon>Bacteria</taxon>
        <taxon>Pseudomonadati</taxon>
        <taxon>Bacteroidota</taxon>
        <taxon>Flavobacteriia</taxon>
        <taxon>Flavobacteriales</taxon>
        <taxon>Flavobacteriaceae</taxon>
        <taxon>Flavobacterium</taxon>
    </lineage>
</organism>
<comment type="caution">
    <text evidence="1">The sequence shown here is derived from an EMBL/GenBank/DDBJ whole genome shotgun (WGS) entry which is preliminary data.</text>
</comment>
<accession>A0ABP7UD77</accession>
<evidence type="ECO:0008006" key="3">
    <source>
        <dbReference type="Google" id="ProtNLM"/>
    </source>
</evidence>
<protein>
    <recommendedName>
        <fullName evidence="3">Barstar (barnase inhibitor) domain-containing protein</fullName>
    </recommendedName>
</protein>
<keyword evidence="2" id="KW-1185">Reference proteome</keyword>
<proteinExistence type="predicted"/>
<reference evidence="2" key="1">
    <citation type="journal article" date="2019" name="Int. J. Syst. Evol. Microbiol.">
        <title>The Global Catalogue of Microorganisms (GCM) 10K type strain sequencing project: providing services to taxonomists for standard genome sequencing and annotation.</title>
        <authorList>
            <consortium name="The Broad Institute Genomics Platform"/>
            <consortium name="The Broad Institute Genome Sequencing Center for Infectious Disease"/>
            <person name="Wu L."/>
            <person name="Ma J."/>
        </authorList>
    </citation>
    <scope>NUCLEOTIDE SEQUENCE [LARGE SCALE GENOMIC DNA]</scope>
    <source>
        <strain evidence="2">JCM 17068</strain>
    </source>
</reference>
<name>A0ABP7UD77_9FLAO</name>
<gene>
    <name evidence="1" type="ORF">GCM10022388_01690</name>
</gene>
<evidence type="ECO:0000313" key="1">
    <source>
        <dbReference type="EMBL" id="GAA4040804.1"/>
    </source>
</evidence>
<dbReference type="RefSeq" id="WP_345089269.1">
    <property type="nucleotide sequence ID" value="NZ_BAABCS010000003.1"/>
</dbReference>
<evidence type="ECO:0000313" key="2">
    <source>
        <dbReference type="Proteomes" id="UP001500426"/>
    </source>
</evidence>
<sequence>MGRDLVPIARHNLDVSSFEALAKDISNRMQFNIEYGYYDSEKNCELLGIPFVEEFISLGIAYFNKERDTIYILIDFSYQEKLCYEKYGDALFSMAIYNYSDEEVFHSQEEIEEKKWILSELSYDLQYTSNGNSLAEIGREVINLDFEYFSRWSFFYNIVIYENYEDHIHDFNKFRRNMMRFCQLFGGDKIYYIDDQNRLLKGIGQSDELLYSWNELEIILKERLSDFIISIPKMMTDKYYKRSFQTCKNYDLGFVDDFSDL</sequence>
<dbReference type="Proteomes" id="UP001500426">
    <property type="component" value="Unassembled WGS sequence"/>
</dbReference>